<evidence type="ECO:0000256" key="2">
    <source>
        <dbReference type="ARBA" id="ARBA00023002"/>
    </source>
</evidence>
<evidence type="ECO:0000313" key="6">
    <source>
        <dbReference type="Proteomes" id="UP000707731"/>
    </source>
</evidence>
<dbReference type="PROSITE" id="PS00061">
    <property type="entry name" value="ADH_SHORT"/>
    <property type="match status" value="1"/>
</dbReference>
<comment type="caution">
    <text evidence="5">The sequence shown here is derived from an EMBL/GenBank/DDBJ whole genome shotgun (WGS) entry which is preliminary data.</text>
</comment>
<evidence type="ECO:0000313" key="5">
    <source>
        <dbReference type="EMBL" id="MBF6353539.1"/>
    </source>
</evidence>
<keyword evidence="2" id="KW-0560">Oxidoreductase</keyword>
<protein>
    <submittedName>
        <fullName evidence="5">SDR family oxidoreductase</fullName>
    </submittedName>
</protein>
<dbReference type="PRINTS" id="PR00080">
    <property type="entry name" value="SDRFAMILY"/>
</dbReference>
<feature type="domain" description="Ketoreductase" evidence="4">
    <location>
        <begin position="7"/>
        <end position="198"/>
    </location>
</feature>
<dbReference type="InterPro" id="IPR036291">
    <property type="entry name" value="NAD(P)-bd_dom_sf"/>
</dbReference>
<gene>
    <name evidence="5" type="ORF">IU449_03070</name>
</gene>
<dbReference type="PANTHER" id="PTHR24322">
    <property type="entry name" value="PKSB"/>
    <property type="match status" value="1"/>
</dbReference>
<dbReference type="NCBIfam" id="NF005881">
    <property type="entry name" value="PRK07832.1"/>
    <property type="match status" value="1"/>
</dbReference>
<dbReference type="SMART" id="SM00822">
    <property type="entry name" value="PKS_KR"/>
    <property type="match status" value="1"/>
</dbReference>
<dbReference type="InterPro" id="IPR020904">
    <property type="entry name" value="Sc_DH/Rdtase_CS"/>
</dbReference>
<sequence length="290" mass="31147">MTKFDGKICLITGAAGGLGRSTAEAAAAKGASLVLTDIDGAGLERTAEELRASGATVHVAEAVDLTDHDAVVAFAERVHTQLGRGGVGSVDIVMNVAGIATWGTVERLSHEQWRRTIDIDLMGPIHVIEAFVPPMIAAGRGGHLVNVSSAAGLFGLPWHAPYSAGKFGLRGVSEVLRFDLRRHRIGVSLVCPGAMSTPMVDRLEIAGVDRESAAMRRGMKLFLRHAVSPEAAAKSVVRGVERDRYLVYTSSDIRIGHWVQRYFPPAYNLAMQGLNQAMQRYVDKPGVLRD</sequence>
<name>A0ABS0D4Y7_9NOCA</name>
<dbReference type="Proteomes" id="UP000707731">
    <property type="component" value="Unassembled WGS sequence"/>
</dbReference>
<proteinExistence type="inferred from homology"/>
<dbReference type="PRINTS" id="PR00081">
    <property type="entry name" value="GDHRDH"/>
</dbReference>
<accession>A0ABS0D4Y7</accession>
<dbReference type="Pfam" id="PF00106">
    <property type="entry name" value="adh_short"/>
    <property type="match status" value="1"/>
</dbReference>
<dbReference type="RefSeq" id="WP_195000431.1">
    <property type="nucleotide sequence ID" value="NZ_JADLQN010000001.1"/>
</dbReference>
<evidence type="ECO:0000256" key="1">
    <source>
        <dbReference type="ARBA" id="ARBA00006484"/>
    </source>
</evidence>
<dbReference type="EMBL" id="JADLQN010000001">
    <property type="protein sequence ID" value="MBF6353539.1"/>
    <property type="molecule type" value="Genomic_DNA"/>
</dbReference>
<evidence type="ECO:0000256" key="3">
    <source>
        <dbReference type="RuleBase" id="RU000363"/>
    </source>
</evidence>
<dbReference type="InterPro" id="IPR057326">
    <property type="entry name" value="KR_dom"/>
</dbReference>
<organism evidence="5 6">
    <name type="scientific">Nocardia higoensis</name>
    <dbReference type="NCBI Taxonomy" id="228599"/>
    <lineage>
        <taxon>Bacteria</taxon>
        <taxon>Bacillati</taxon>
        <taxon>Actinomycetota</taxon>
        <taxon>Actinomycetes</taxon>
        <taxon>Mycobacteriales</taxon>
        <taxon>Nocardiaceae</taxon>
        <taxon>Nocardia</taxon>
    </lineage>
</organism>
<dbReference type="SUPFAM" id="SSF51735">
    <property type="entry name" value="NAD(P)-binding Rossmann-fold domains"/>
    <property type="match status" value="1"/>
</dbReference>
<reference evidence="5 6" key="1">
    <citation type="submission" date="2020-10" db="EMBL/GenBank/DDBJ databases">
        <title>Identification of Nocardia species via Next-generation sequencing and recognition of intraspecies genetic diversity.</title>
        <authorList>
            <person name="Li P."/>
            <person name="Li P."/>
            <person name="Lu B."/>
        </authorList>
    </citation>
    <scope>NUCLEOTIDE SEQUENCE [LARGE SCALE GENOMIC DNA]</scope>
    <source>
        <strain evidence="5 6">BJ06-0143</strain>
    </source>
</reference>
<keyword evidence="6" id="KW-1185">Reference proteome</keyword>
<dbReference type="CDD" id="cd05233">
    <property type="entry name" value="SDR_c"/>
    <property type="match status" value="1"/>
</dbReference>
<evidence type="ECO:0000259" key="4">
    <source>
        <dbReference type="SMART" id="SM00822"/>
    </source>
</evidence>
<dbReference type="Gene3D" id="3.40.50.720">
    <property type="entry name" value="NAD(P)-binding Rossmann-like Domain"/>
    <property type="match status" value="1"/>
</dbReference>
<dbReference type="InterPro" id="IPR002347">
    <property type="entry name" value="SDR_fam"/>
</dbReference>
<comment type="similarity">
    <text evidence="1 3">Belongs to the short-chain dehydrogenases/reductases (SDR) family.</text>
</comment>
<dbReference type="PANTHER" id="PTHR24322:SF736">
    <property type="entry name" value="RETINOL DEHYDROGENASE 10"/>
    <property type="match status" value="1"/>
</dbReference>